<comment type="caution">
    <text evidence="1">The sequence shown here is derived from an EMBL/GenBank/DDBJ whole genome shotgun (WGS) entry which is preliminary data.</text>
</comment>
<keyword evidence="2" id="KW-1185">Reference proteome</keyword>
<dbReference type="AlphaFoldDB" id="A0AAN9KH46"/>
<gene>
    <name evidence="1" type="ORF">VNO77_34929</name>
</gene>
<evidence type="ECO:0000313" key="1">
    <source>
        <dbReference type="EMBL" id="KAK7316153.1"/>
    </source>
</evidence>
<organism evidence="1 2">
    <name type="scientific">Canavalia gladiata</name>
    <name type="common">Sword bean</name>
    <name type="synonym">Dolichos gladiatus</name>
    <dbReference type="NCBI Taxonomy" id="3824"/>
    <lineage>
        <taxon>Eukaryota</taxon>
        <taxon>Viridiplantae</taxon>
        <taxon>Streptophyta</taxon>
        <taxon>Embryophyta</taxon>
        <taxon>Tracheophyta</taxon>
        <taxon>Spermatophyta</taxon>
        <taxon>Magnoliopsida</taxon>
        <taxon>eudicotyledons</taxon>
        <taxon>Gunneridae</taxon>
        <taxon>Pentapetalae</taxon>
        <taxon>rosids</taxon>
        <taxon>fabids</taxon>
        <taxon>Fabales</taxon>
        <taxon>Fabaceae</taxon>
        <taxon>Papilionoideae</taxon>
        <taxon>50 kb inversion clade</taxon>
        <taxon>NPAAA clade</taxon>
        <taxon>indigoferoid/millettioid clade</taxon>
        <taxon>Phaseoleae</taxon>
        <taxon>Canavalia</taxon>
    </lineage>
</organism>
<sequence length="133" mass="15093">MADACTLYVPTSRKLRANHQVLLMTHLNKKQVGFVALAPFSSIGPCYMTSLCRRLQCGGATNLWVFCFRLSFRQSGLANTSHITGMDFPHGRDLSRSNTDLGLEASHYRLQRLNCHDYRDILCIEPRPFKTSQ</sequence>
<reference evidence="1 2" key="1">
    <citation type="submission" date="2024-01" db="EMBL/GenBank/DDBJ databases">
        <title>The genomes of 5 underutilized Papilionoideae crops provide insights into root nodulation and disease resistanc.</title>
        <authorList>
            <person name="Jiang F."/>
        </authorList>
    </citation>
    <scope>NUCLEOTIDE SEQUENCE [LARGE SCALE GENOMIC DNA]</scope>
    <source>
        <strain evidence="1">LVBAO_FW01</strain>
        <tissue evidence="1">Leaves</tissue>
    </source>
</reference>
<proteinExistence type="predicted"/>
<accession>A0AAN9KH46</accession>
<protein>
    <submittedName>
        <fullName evidence="1">Uncharacterized protein</fullName>
    </submittedName>
</protein>
<dbReference type="Proteomes" id="UP001367508">
    <property type="component" value="Unassembled WGS sequence"/>
</dbReference>
<evidence type="ECO:0000313" key="2">
    <source>
        <dbReference type="Proteomes" id="UP001367508"/>
    </source>
</evidence>
<dbReference type="EMBL" id="JAYMYQ010000008">
    <property type="protein sequence ID" value="KAK7316153.1"/>
    <property type="molecule type" value="Genomic_DNA"/>
</dbReference>
<name>A0AAN9KH46_CANGL</name>